<sequence length="208" mass="20774">MAQDMPTAGRGRAPWIVFVVVAALLVGGVVWAVVGQGQPDASAAASPSPSWATPTPQPTAFETPAAGSTTEITKPPTDAEVPLDQPAPPVAGATVQLVAVTKGTFTGDVPGEPSGDAITVSVRVVNNGSAPIDTGAAGVNLTYGGDDRTPGIAVTDKKARVFPASVAPGAEATADFTFVAPLAAEGDIRVTVDLLASEPDIVFVGPRP</sequence>
<comment type="caution">
    <text evidence="3">The sequence shown here is derived from an EMBL/GenBank/DDBJ whole genome shotgun (WGS) entry which is preliminary data.</text>
</comment>
<keyword evidence="2" id="KW-1133">Transmembrane helix</keyword>
<feature type="transmembrane region" description="Helical" evidence="2">
    <location>
        <begin position="12"/>
        <end position="34"/>
    </location>
</feature>
<dbReference type="AlphaFoldDB" id="A0A4S2D3X6"/>
<organism evidence="3 4">
    <name type="scientific">Microbacterium laevaniformans</name>
    <dbReference type="NCBI Taxonomy" id="36807"/>
    <lineage>
        <taxon>Bacteria</taxon>
        <taxon>Bacillati</taxon>
        <taxon>Actinomycetota</taxon>
        <taxon>Actinomycetes</taxon>
        <taxon>Micrococcales</taxon>
        <taxon>Microbacteriaceae</taxon>
        <taxon>Microbacterium</taxon>
    </lineage>
</organism>
<dbReference type="GO" id="GO:0005975">
    <property type="term" value="P:carbohydrate metabolic process"/>
    <property type="evidence" value="ECO:0007669"/>
    <property type="project" value="UniProtKB-ARBA"/>
</dbReference>
<name>A0A4S2D3X6_9MICO</name>
<feature type="region of interest" description="Disordered" evidence="1">
    <location>
        <begin position="39"/>
        <end position="75"/>
    </location>
</feature>
<dbReference type="Gene3D" id="2.60.40.10">
    <property type="entry name" value="Immunoglobulins"/>
    <property type="match status" value="1"/>
</dbReference>
<proteinExistence type="predicted"/>
<evidence type="ECO:0000313" key="4">
    <source>
        <dbReference type="Proteomes" id="UP000309893"/>
    </source>
</evidence>
<dbReference type="InterPro" id="IPR013783">
    <property type="entry name" value="Ig-like_fold"/>
</dbReference>
<feature type="compositionally biased region" description="Low complexity" evidence="1">
    <location>
        <begin position="39"/>
        <end position="60"/>
    </location>
</feature>
<protein>
    <recommendedName>
        <fullName evidence="5">DUF4352 domain-containing protein</fullName>
    </recommendedName>
</protein>
<reference evidence="3 4" key="1">
    <citation type="submission" date="2019-04" db="EMBL/GenBank/DDBJ databases">
        <title>Microbes associate with the intestines of laboratory mice.</title>
        <authorList>
            <person name="Navarre W."/>
            <person name="Wong E."/>
            <person name="Huang K."/>
            <person name="Tropini C."/>
            <person name="Ng K."/>
            <person name="Yu B."/>
        </authorList>
    </citation>
    <scope>NUCLEOTIDE SEQUENCE [LARGE SCALE GENOMIC DNA]</scope>
    <source>
        <strain evidence="3 4">NM46_B2-13</strain>
    </source>
</reference>
<evidence type="ECO:0000256" key="2">
    <source>
        <dbReference type="SAM" id="Phobius"/>
    </source>
</evidence>
<dbReference type="Proteomes" id="UP000309893">
    <property type="component" value="Unassembled WGS sequence"/>
</dbReference>
<accession>A0A4S2D3X6</accession>
<dbReference type="EMBL" id="SRYO01000006">
    <property type="protein sequence ID" value="TGY36267.1"/>
    <property type="molecule type" value="Genomic_DNA"/>
</dbReference>
<keyword evidence="2" id="KW-0472">Membrane</keyword>
<dbReference type="OrthoDB" id="5083737at2"/>
<evidence type="ECO:0008006" key="5">
    <source>
        <dbReference type="Google" id="ProtNLM"/>
    </source>
</evidence>
<dbReference type="RefSeq" id="WP_135949632.1">
    <property type="nucleotide sequence ID" value="NZ_CP158846.1"/>
</dbReference>
<gene>
    <name evidence="3" type="ORF">E5344_10880</name>
</gene>
<evidence type="ECO:0000256" key="1">
    <source>
        <dbReference type="SAM" id="MobiDB-lite"/>
    </source>
</evidence>
<keyword evidence="2" id="KW-0812">Transmembrane</keyword>
<evidence type="ECO:0000313" key="3">
    <source>
        <dbReference type="EMBL" id="TGY36267.1"/>
    </source>
</evidence>